<dbReference type="EMBL" id="ADLS01000006">
    <property type="protein sequence ID" value="EGX67335.1"/>
    <property type="molecule type" value="Genomic_DNA"/>
</dbReference>
<dbReference type="GeneID" id="62758139"/>
<protein>
    <recommendedName>
        <fullName evidence="1">Transposase IS110-like N-terminal domain-containing protein</fullName>
    </recommendedName>
</protein>
<reference evidence="2 3" key="1">
    <citation type="submission" date="2011-06" db="EMBL/GenBank/DDBJ databases">
        <title>The Genome Sequence of Collinsella tanakaei YIT 12063.</title>
        <authorList>
            <consortium name="The Broad Institute Genome Sequencing Platform"/>
            <person name="Earl A."/>
            <person name="Ward D."/>
            <person name="Feldgarden M."/>
            <person name="Gevers D."/>
            <person name="Morotomi M."/>
            <person name="Young S.K."/>
            <person name="Zeng Q."/>
            <person name="Gargeya S."/>
            <person name="Fitzgerald M."/>
            <person name="Haas B."/>
            <person name="Abouelleil A."/>
            <person name="Alvarado L."/>
            <person name="Arachchi H.M."/>
            <person name="Berlin A."/>
            <person name="Brown A."/>
            <person name="Chapman S.B."/>
            <person name="Chen Z."/>
            <person name="Dunbar C."/>
            <person name="Freedman E."/>
            <person name="Gearin G."/>
            <person name="Gellesch M."/>
            <person name="Goldberg J."/>
            <person name="Griggs A."/>
            <person name="Gujja S."/>
            <person name="Heiman D."/>
            <person name="Howarth C."/>
            <person name="Larson L."/>
            <person name="Lui A."/>
            <person name="MacDonald P.J.P."/>
            <person name="Mehta T."/>
            <person name="Montmayeur A."/>
            <person name="Murphy C."/>
            <person name="Neiman D."/>
            <person name="Pearson M."/>
            <person name="Priest M."/>
            <person name="Roberts A."/>
            <person name="Saif S."/>
            <person name="Shea T."/>
            <person name="Shenoy N."/>
            <person name="Sisk P."/>
            <person name="Stolte C."/>
            <person name="Sykes S."/>
            <person name="Wortman J."/>
            <person name="Nusbaum C."/>
            <person name="Birren B."/>
        </authorList>
    </citation>
    <scope>NUCLEOTIDE SEQUENCE [LARGE SCALE GENOMIC DNA]</scope>
    <source>
        <strain evidence="2 3">YIT 12063</strain>
    </source>
</reference>
<dbReference type="Pfam" id="PF01548">
    <property type="entry name" value="DEDD_Tnp_IS110"/>
    <property type="match status" value="1"/>
</dbReference>
<comment type="caution">
    <text evidence="2">The sequence shown here is derived from an EMBL/GenBank/DDBJ whole genome shotgun (WGS) entry which is preliminary data.</text>
</comment>
<dbReference type="GO" id="GO:0004803">
    <property type="term" value="F:transposase activity"/>
    <property type="evidence" value="ECO:0007669"/>
    <property type="project" value="InterPro"/>
</dbReference>
<name>G1WG84_9ACTN</name>
<gene>
    <name evidence="2" type="ORF">HMPREF9452_00347</name>
</gene>
<evidence type="ECO:0000313" key="2">
    <source>
        <dbReference type="EMBL" id="EGX67335.1"/>
    </source>
</evidence>
<dbReference type="HOGENOM" id="CLU_138487_0_0_11"/>
<dbReference type="Proteomes" id="UP000004830">
    <property type="component" value="Unassembled WGS sequence"/>
</dbReference>
<dbReference type="PANTHER" id="PTHR33055">
    <property type="entry name" value="TRANSPOSASE FOR INSERTION SEQUENCE ELEMENT IS1111A"/>
    <property type="match status" value="1"/>
</dbReference>
<dbReference type="InterPro" id="IPR002525">
    <property type="entry name" value="Transp_IS110-like_N"/>
</dbReference>
<proteinExistence type="predicted"/>
<evidence type="ECO:0000313" key="3">
    <source>
        <dbReference type="Proteomes" id="UP000004830"/>
    </source>
</evidence>
<feature type="non-terminal residue" evidence="2">
    <location>
        <position position="133"/>
    </location>
</feature>
<dbReference type="GO" id="GO:0003677">
    <property type="term" value="F:DNA binding"/>
    <property type="evidence" value="ECO:0007669"/>
    <property type="project" value="InterPro"/>
</dbReference>
<dbReference type="PANTHER" id="PTHR33055:SF15">
    <property type="entry name" value="TRANSPOSASE-RELATED"/>
    <property type="match status" value="1"/>
</dbReference>
<organism evidence="2 3">
    <name type="scientific">Collinsella tanakaei YIT 12063</name>
    <dbReference type="NCBI Taxonomy" id="742742"/>
    <lineage>
        <taxon>Bacteria</taxon>
        <taxon>Bacillati</taxon>
        <taxon>Actinomycetota</taxon>
        <taxon>Coriobacteriia</taxon>
        <taxon>Coriobacteriales</taxon>
        <taxon>Coriobacteriaceae</taxon>
        <taxon>Collinsella</taxon>
    </lineage>
</organism>
<sequence>MSNYVTAIGLDVHARSISACAFDPMTGEVSRARFGYDPASVAEWALGFESPKAVYESGPTGFHLCRALRALGVDCAVGAVSKMHRPAADRGRKNDRRDAEWLARLLACRNVVEVWVPDERTEAARDLSRALED</sequence>
<dbReference type="eggNOG" id="COG3547">
    <property type="taxonomic scope" value="Bacteria"/>
</dbReference>
<accession>G1WG84</accession>
<dbReference type="OrthoDB" id="3191145at2"/>
<dbReference type="AlphaFoldDB" id="G1WG84"/>
<dbReference type="STRING" id="742742.HMPREF9452_00347"/>
<keyword evidence="3" id="KW-1185">Reference proteome</keyword>
<dbReference type="RefSeq" id="WP_009140383.1">
    <property type="nucleotide sequence ID" value="NZ_JH126467.1"/>
</dbReference>
<evidence type="ECO:0000259" key="1">
    <source>
        <dbReference type="Pfam" id="PF01548"/>
    </source>
</evidence>
<dbReference type="GO" id="GO:0006313">
    <property type="term" value="P:DNA transposition"/>
    <property type="evidence" value="ECO:0007669"/>
    <property type="project" value="InterPro"/>
</dbReference>
<feature type="domain" description="Transposase IS110-like N-terminal" evidence="1">
    <location>
        <begin position="8"/>
        <end position="132"/>
    </location>
</feature>
<dbReference type="InterPro" id="IPR047650">
    <property type="entry name" value="Transpos_IS110"/>
</dbReference>